<reference evidence="9 10" key="2">
    <citation type="journal article" date="2012" name="J. Bacteriol.">
        <title>Complete genome sequences of six strains of the genus Methylobacterium.</title>
        <authorList>
            <person name="Marx C.J."/>
            <person name="Bringel F."/>
            <person name="Chistoserdova L."/>
            <person name="Moulin L."/>
            <person name="Farhan Ul Haque M."/>
            <person name="Fleischman D.E."/>
            <person name="Gruffaz C."/>
            <person name="Jourand P."/>
            <person name="Knief C."/>
            <person name="Lee M.C."/>
            <person name="Muller E.E."/>
            <person name="Nadalig T."/>
            <person name="Peyraud R."/>
            <person name="Roselli S."/>
            <person name="Russ L."/>
            <person name="Goodwin L.A."/>
            <person name="Ivanova N."/>
            <person name="Kyrpides N."/>
            <person name="Lajus A."/>
            <person name="Land M.L."/>
            <person name="Medigue C."/>
            <person name="Mikhailova N."/>
            <person name="Nolan M."/>
            <person name="Woyke T."/>
            <person name="Stolyar S."/>
            <person name="Vorholt J.A."/>
            <person name="Vuilleumier S."/>
        </authorList>
    </citation>
    <scope>NUCLEOTIDE SEQUENCE [LARGE SCALE GENOMIC DNA]</scope>
    <source>
        <strain evidence="10">CM4 / NCIMB 13688</strain>
        <plasmid evidence="9 10">pCMU01</plasmid>
    </source>
</reference>
<dbReference type="HOGENOM" id="CLU_020255_1_0_5"/>
<evidence type="ECO:0000259" key="8">
    <source>
        <dbReference type="Pfam" id="PF22837"/>
    </source>
</evidence>
<dbReference type="Gene3D" id="3.40.50.150">
    <property type="entry name" value="Vaccinia Virus protein VP39"/>
    <property type="match status" value="1"/>
</dbReference>
<name>B7L2X7_METC4</name>
<dbReference type="PANTHER" id="PTHR33841">
    <property type="entry name" value="DNA METHYLTRANSFERASE YEEA-RELATED"/>
    <property type="match status" value="1"/>
</dbReference>
<dbReference type="InterPro" id="IPR003356">
    <property type="entry name" value="DNA_methylase_A-5"/>
</dbReference>
<dbReference type="AlphaFoldDB" id="B7L2X7"/>
<dbReference type="GO" id="GO:0009007">
    <property type="term" value="F:site-specific DNA-methyltransferase (adenine-specific) activity"/>
    <property type="evidence" value="ECO:0007669"/>
    <property type="project" value="UniProtKB-EC"/>
</dbReference>
<reference evidence="9 10" key="1">
    <citation type="submission" date="2008-12" db="EMBL/GenBank/DDBJ databases">
        <title>Complete sequence of plasmid1 of Methylobacterium chloromethanicum CM4.</title>
        <authorList>
            <consortium name="US DOE Joint Genome Institute"/>
            <person name="Lucas S."/>
            <person name="Copeland A."/>
            <person name="Lapidus A."/>
            <person name="Glavina del Rio T."/>
            <person name="Dalin E."/>
            <person name="Tice H."/>
            <person name="Bruce D."/>
            <person name="Goodwin L."/>
            <person name="Pitluck S."/>
            <person name="Chertkov O."/>
            <person name="Brettin T."/>
            <person name="Detter J.C."/>
            <person name="Han C."/>
            <person name="Larimer F."/>
            <person name="Land M."/>
            <person name="Hauser L."/>
            <person name="Kyrpides N."/>
            <person name="Mikhailova N."/>
            <person name="Marx C."/>
            <person name="Richardson P."/>
        </authorList>
    </citation>
    <scope>NUCLEOTIDE SEQUENCE [LARGE SCALE GENOMIC DNA]</scope>
    <source>
        <strain evidence="10">CM4 / NCIMB 13688</strain>
        <plasmid evidence="9 10">pCMU01</plasmid>
    </source>
</reference>
<keyword evidence="9" id="KW-0614">Plasmid</keyword>
<evidence type="ECO:0000313" key="9">
    <source>
        <dbReference type="EMBL" id="ACK86185.1"/>
    </source>
</evidence>
<dbReference type="CDD" id="cd02440">
    <property type="entry name" value="AdoMet_MTases"/>
    <property type="match status" value="1"/>
</dbReference>
<dbReference type="EC" id="2.1.1.72" evidence="2"/>
<dbReference type="InterPro" id="IPR029063">
    <property type="entry name" value="SAM-dependent_MTases_sf"/>
</dbReference>
<comment type="similarity">
    <text evidence="1">Belongs to the N(4)/N(6)-methyltransferase family.</text>
</comment>
<dbReference type="KEGG" id="mch:Mchl_5430"/>
<dbReference type="PRINTS" id="PR00507">
    <property type="entry name" value="N12N6MTFRASE"/>
</dbReference>
<dbReference type="Pfam" id="PF22837">
    <property type="entry name" value="M_Eco57I_C"/>
    <property type="match status" value="1"/>
</dbReference>
<evidence type="ECO:0000256" key="1">
    <source>
        <dbReference type="ARBA" id="ARBA00006594"/>
    </source>
</evidence>
<dbReference type="GO" id="GO:0032259">
    <property type="term" value="P:methylation"/>
    <property type="evidence" value="ECO:0007669"/>
    <property type="project" value="UniProtKB-KW"/>
</dbReference>
<geneLocation type="plasmid" evidence="9 10">
    <name>pCMU01</name>
</geneLocation>
<gene>
    <name evidence="9" type="ordered locus">Mchl_5430</name>
</gene>
<evidence type="ECO:0000313" key="10">
    <source>
        <dbReference type="Proteomes" id="UP000002385"/>
    </source>
</evidence>
<proteinExistence type="inferred from homology"/>
<organism evidence="9 10">
    <name type="scientific">Methylorubrum extorquens (strain CM4 / NCIMB 13688)</name>
    <name type="common">Methylobacterium extorquens</name>
    <dbReference type="NCBI Taxonomy" id="440085"/>
    <lineage>
        <taxon>Bacteria</taxon>
        <taxon>Pseudomonadati</taxon>
        <taxon>Pseudomonadota</taxon>
        <taxon>Alphaproteobacteria</taxon>
        <taxon>Hyphomicrobiales</taxon>
        <taxon>Methylobacteriaceae</taxon>
        <taxon>Methylorubrum</taxon>
    </lineage>
</organism>
<accession>B7L2X7</accession>
<protein>
    <recommendedName>
        <fullName evidence="2">site-specific DNA-methyltransferase (adenine-specific)</fullName>
        <ecNumber evidence="2">2.1.1.72</ecNumber>
    </recommendedName>
</protein>
<sequence>MDGEGCRVTLWRKRGPWYCQGMDSFPPTHDLVDMAEFGEADEFASRLSRKEAGAYFTPDAVAATLVRWAVRDRNDRLLDPSCGDGSFVAAHARSVGVERDAASAGLARERAPAGEVHVGDFFAWAERTGERFHCAAGNPPFIRYQRFSGETRERALRICRDLGAAFSGLTSSWAPFLVATAGLLRPGGRMAFVVPAEIGHAPYAAPLLDFAVARFDTVHLVAIREKLFPDLSEDCWLLFADGYGGRTREIRLTVLDRFAPSDEPPRLFERIEVDGWRDAWRRRLRPFLMPRAAREVYRRVADAGEALRLGEVASVGIGYVSGANDFFHLRPSEARRLGIPKALLHPSVRNGRALTGPVLSRADVDRWLAADDPVLLLRLPKEGSLPPSVVAYLDGEAGRLARTAYKCRVRSPWHAVPDVQVPDYLLSYMSGQRPSLVRNDARCTATNSVHCVRLRSPELRPRLEAWGSPFVELSCEIEGHPLGGGLLKLEPREATQVVLPAPGQVRAEEDVLREATAVMRRWRHRAD</sequence>
<dbReference type="InterPro" id="IPR054520">
    <property type="entry name" value="M_Eco57I_C"/>
</dbReference>
<evidence type="ECO:0000256" key="3">
    <source>
        <dbReference type="ARBA" id="ARBA00022603"/>
    </source>
</evidence>
<keyword evidence="5" id="KW-0949">S-adenosyl-L-methionine</keyword>
<dbReference type="GO" id="GO:0008170">
    <property type="term" value="F:N-methyltransferase activity"/>
    <property type="evidence" value="ECO:0007669"/>
    <property type="project" value="InterPro"/>
</dbReference>
<evidence type="ECO:0000259" key="7">
    <source>
        <dbReference type="Pfam" id="PF02384"/>
    </source>
</evidence>
<evidence type="ECO:0000256" key="2">
    <source>
        <dbReference type="ARBA" id="ARBA00011900"/>
    </source>
</evidence>
<feature type="domain" description="DNA methylase adenine-specific" evidence="7">
    <location>
        <begin position="43"/>
        <end position="97"/>
    </location>
</feature>
<keyword evidence="3 9" id="KW-0489">Methyltransferase</keyword>
<dbReference type="GO" id="GO:0003677">
    <property type="term" value="F:DNA binding"/>
    <property type="evidence" value="ECO:0007669"/>
    <property type="project" value="InterPro"/>
</dbReference>
<dbReference type="REBASE" id="19569">
    <property type="entry name" value="M.MchCM4ORF5430P"/>
</dbReference>
<comment type="catalytic activity">
    <reaction evidence="6">
        <text>a 2'-deoxyadenosine in DNA + S-adenosyl-L-methionine = an N(6)-methyl-2'-deoxyadenosine in DNA + S-adenosyl-L-homocysteine + H(+)</text>
        <dbReference type="Rhea" id="RHEA:15197"/>
        <dbReference type="Rhea" id="RHEA-COMP:12418"/>
        <dbReference type="Rhea" id="RHEA-COMP:12419"/>
        <dbReference type="ChEBI" id="CHEBI:15378"/>
        <dbReference type="ChEBI" id="CHEBI:57856"/>
        <dbReference type="ChEBI" id="CHEBI:59789"/>
        <dbReference type="ChEBI" id="CHEBI:90615"/>
        <dbReference type="ChEBI" id="CHEBI:90616"/>
        <dbReference type="EC" id="2.1.1.72"/>
    </reaction>
</comment>
<dbReference type="EMBL" id="CP001299">
    <property type="protein sequence ID" value="ACK86185.1"/>
    <property type="molecule type" value="Genomic_DNA"/>
</dbReference>
<feature type="domain" description="Type II methyltransferase M.Eco57I C-terminal" evidence="8">
    <location>
        <begin position="287"/>
        <end position="507"/>
    </location>
</feature>
<keyword evidence="4 9" id="KW-0808">Transferase</keyword>
<dbReference type="Proteomes" id="UP000002385">
    <property type="component" value="Plasmid pCMU01"/>
</dbReference>
<dbReference type="InterPro" id="IPR050953">
    <property type="entry name" value="N4_N6_ade-DNA_methylase"/>
</dbReference>
<dbReference type="SUPFAM" id="SSF53335">
    <property type="entry name" value="S-adenosyl-L-methionine-dependent methyltransferases"/>
    <property type="match status" value="1"/>
</dbReference>
<dbReference type="Pfam" id="PF02384">
    <property type="entry name" value="N6_Mtase"/>
    <property type="match status" value="1"/>
</dbReference>
<evidence type="ECO:0000256" key="5">
    <source>
        <dbReference type="ARBA" id="ARBA00022691"/>
    </source>
</evidence>
<dbReference type="PANTHER" id="PTHR33841:SF5">
    <property type="entry name" value="DNA METHYLASE (MODIFICATION METHYLASE) (METHYLTRANSFERASE)-RELATED"/>
    <property type="match status" value="1"/>
</dbReference>
<evidence type="ECO:0000256" key="6">
    <source>
        <dbReference type="ARBA" id="ARBA00047942"/>
    </source>
</evidence>
<evidence type="ECO:0000256" key="4">
    <source>
        <dbReference type="ARBA" id="ARBA00022679"/>
    </source>
</evidence>
<dbReference type="RefSeq" id="WP_012606088.1">
    <property type="nucleotide sequence ID" value="NC_011758.1"/>
</dbReference>